<dbReference type="Proteomes" id="UP000008461">
    <property type="component" value="Chromosome"/>
</dbReference>
<sequence>MRNTIIWLNAYKDAILDNLNPESITVYQFIQHRAQDKNNDLTQDLLFQFVYRSYYRLDNAGLTDEFKARYFKLMQDRREDFKLDFEKTLLDLQKFKTRKGNESIQFSFTTKMFSTLNPVYPVYDREVAKMFDYHSIPQGDAAAKIKAYLLRYEVILKGYEQIVRENLLKDLLSAFDQKYPGHQLSDTKCLDFIFWSAGKIKTQLLKKAGTQQASMVETKL</sequence>
<proteinExistence type="predicted"/>
<reference evidence="1 2" key="1">
    <citation type="journal article" date="2011" name="Stand. Genomic Sci.">
        <title>Complete genome sequence of Haliscomenobacter hydrossis type strain (O).</title>
        <authorList>
            <consortium name="US DOE Joint Genome Institute (JGI-PGF)"/>
            <person name="Daligault H."/>
            <person name="Lapidus A."/>
            <person name="Zeytun A."/>
            <person name="Nolan M."/>
            <person name="Lucas S."/>
            <person name="Del Rio T.G."/>
            <person name="Tice H."/>
            <person name="Cheng J.F."/>
            <person name="Tapia R."/>
            <person name="Han C."/>
            <person name="Goodwin L."/>
            <person name="Pitluck S."/>
            <person name="Liolios K."/>
            <person name="Pagani I."/>
            <person name="Ivanova N."/>
            <person name="Huntemann M."/>
            <person name="Mavromatis K."/>
            <person name="Mikhailova N."/>
            <person name="Pati A."/>
            <person name="Chen A."/>
            <person name="Palaniappan K."/>
            <person name="Land M."/>
            <person name="Hauser L."/>
            <person name="Brambilla E.M."/>
            <person name="Rohde M."/>
            <person name="Verbarg S."/>
            <person name="Goker M."/>
            <person name="Bristow J."/>
            <person name="Eisen J.A."/>
            <person name="Markowitz V."/>
            <person name="Hugenholtz P."/>
            <person name="Kyrpides N.C."/>
            <person name="Klenk H.P."/>
            <person name="Woyke T."/>
        </authorList>
    </citation>
    <scope>NUCLEOTIDE SEQUENCE [LARGE SCALE GENOMIC DNA]</scope>
    <source>
        <strain evidence="2">ATCC 27775 / DSM 1100 / LMG 10767 / O</strain>
    </source>
</reference>
<dbReference type="KEGG" id="hhy:Halhy_4389"/>
<name>F4KQU8_HALH1</name>
<dbReference type="EMBL" id="CP002691">
    <property type="protein sequence ID" value="AEE52233.1"/>
    <property type="molecule type" value="Genomic_DNA"/>
</dbReference>
<dbReference type="AlphaFoldDB" id="F4KQU8"/>
<protein>
    <submittedName>
        <fullName evidence="1">Uncharacterized protein</fullName>
    </submittedName>
</protein>
<accession>F4KQU8</accession>
<evidence type="ECO:0000313" key="1">
    <source>
        <dbReference type="EMBL" id="AEE52233.1"/>
    </source>
</evidence>
<organism evidence="1 2">
    <name type="scientific">Haliscomenobacter hydrossis (strain ATCC 27775 / DSM 1100 / LMG 10767 / O)</name>
    <dbReference type="NCBI Taxonomy" id="760192"/>
    <lineage>
        <taxon>Bacteria</taxon>
        <taxon>Pseudomonadati</taxon>
        <taxon>Bacteroidota</taxon>
        <taxon>Saprospiria</taxon>
        <taxon>Saprospirales</taxon>
        <taxon>Haliscomenobacteraceae</taxon>
        <taxon>Haliscomenobacter</taxon>
    </lineage>
</organism>
<dbReference type="OrthoDB" id="893450at2"/>
<dbReference type="STRING" id="760192.Halhy_4389"/>
<dbReference type="HOGENOM" id="CLU_1330389_0_0_10"/>
<gene>
    <name evidence="1" type="ordered locus">Halhy_4389</name>
</gene>
<dbReference type="RefSeq" id="WP_013766771.1">
    <property type="nucleotide sequence ID" value="NC_015510.1"/>
</dbReference>
<evidence type="ECO:0000313" key="2">
    <source>
        <dbReference type="Proteomes" id="UP000008461"/>
    </source>
</evidence>
<keyword evidence="2" id="KW-1185">Reference proteome</keyword>
<reference key="2">
    <citation type="submission" date="2011-04" db="EMBL/GenBank/DDBJ databases">
        <title>Complete sequence of chromosome of Haliscomenobacter hydrossis DSM 1100.</title>
        <authorList>
            <consortium name="US DOE Joint Genome Institute (JGI-PGF)"/>
            <person name="Lucas S."/>
            <person name="Han J."/>
            <person name="Lapidus A."/>
            <person name="Bruce D."/>
            <person name="Goodwin L."/>
            <person name="Pitluck S."/>
            <person name="Peters L."/>
            <person name="Kyrpides N."/>
            <person name="Mavromatis K."/>
            <person name="Ivanova N."/>
            <person name="Ovchinnikova G."/>
            <person name="Pagani I."/>
            <person name="Daligault H."/>
            <person name="Detter J.C."/>
            <person name="Han C."/>
            <person name="Land M."/>
            <person name="Hauser L."/>
            <person name="Markowitz V."/>
            <person name="Cheng J.-F."/>
            <person name="Hugenholtz P."/>
            <person name="Woyke T."/>
            <person name="Wu D."/>
            <person name="Verbarg S."/>
            <person name="Frueling A."/>
            <person name="Brambilla E."/>
            <person name="Klenk H.-P."/>
            <person name="Eisen J.A."/>
        </authorList>
    </citation>
    <scope>NUCLEOTIDE SEQUENCE</scope>
    <source>
        <strain>DSM 1100</strain>
    </source>
</reference>
<dbReference type="eggNOG" id="ENOG5032VD4">
    <property type="taxonomic scope" value="Bacteria"/>
</dbReference>